<dbReference type="Pfam" id="PF16984">
    <property type="entry name" value="Grp7_allergen"/>
    <property type="match status" value="1"/>
</dbReference>
<dbReference type="InterPro" id="IPR020234">
    <property type="entry name" value="Mite_allergen_group-7"/>
</dbReference>
<evidence type="ECO:0000256" key="1">
    <source>
        <dbReference type="SAM" id="SignalP"/>
    </source>
</evidence>
<dbReference type="EMBL" id="GIKN01003752">
    <property type="protein sequence ID" value="NIE46025.1"/>
    <property type="molecule type" value="Transcribed_RNA"/>
</dbReference>
<feature type="chain" id="PRO_5026044156" evidence="1">
    <location>
        <begin position="17"/>
        <end position="406"/>
    </location>
</feature>
<dbReference type="AlphaFoldDB" id="A0A6G5A4U0"/>
<feature type="signal peptide" evidence="1">
    <location>
        <begin position="1"/>
        <end position="16"/>
    </location>
</feature>
<protein>
    <submittedName>
        <fullName evidence="2">Putative conserved secreted protein</fullName>
    </submittedName>
</protein>
<sequence length="406" mass="45344">MKVAILTILIAASCTADLNEHDLYSCSDERQPSKNSLLDRALERYISSGLVMNVSIPDFNETVVVGRKKYALQFYNAAILGLHSVQRMGCNYFEAMWKRKVQVRMAVQLQGLKATVSVRHKGWAGYTKVTISIYLPELLFITEISENYEVLQLTRFEVTGIEKLKLKFTFLTGVLRILNKLNKLQECINRKINQKLLTELPKAIQGILDELGQRHTGEIAQCADCTTFDVYINNALTKFGLDPTPLPKITQQLFASLVQVEVINATIRGLSKTRQTGDIVLRIDKYGARAHVDVTVKNLSVAFHVSFKTLLTDYTAIVSVTISARTLLVVIERDNILILEKLLMTVEEIDVNLTPIGTLSSVITFFLPPKFLAEVVKNNIQQLTNSTIQGGLDTIRSFAQGGASFA</sequence>
<dbReference type="Gene3D" id="3.15.10.50">
    <property type="match status" value="2"/>
</dbReference>
<organism evidence="2">
    <name type="scientific">Rhipicephalus microplus</name>
    <name type="common">Cattle tick</name>
    <name type="synonym">Boophilus microplus</name>
    <dbReference type="NCBI Taxonomy" id="6941"/>
    <lineage>
        <taxon>Eukaryota</taxon>
        <taxon>Metazoa</taxon>
        <taxon>Ecdysozoa</taxon>
        <taxon>Arthropoda</taxon>
        <taxon>Chelicerata</taxon>
        <taxon>Arachnida</taxon>
        <taxon>Acari</taxon>
        <taxon>Parasitiformes</taxon>
        <taxon>Ixodida</taxon>
        <taxon>Ixodoidea</taxon>
        <taxon>Ixodidae</taxon>
        <taxon>Rhipicephalinae</taxon>
        <taxon>Rhipicephalus</taxon>
        <taxon>Boophilus</taxon>
    </lineage>
</organism>
<evidence type="ECO:0000313" key="2">
    <source>
        <dbReference type="EMBL" id="NIE46025.1"/>
    </source>
</evidence>
<dbReference type="InterPro" id="IPR038602">
    <property type="entry name" value="Mite_allergen_7_sf"/>
</dbReference>
<name>A0A6G5A4U0_RHIMP</name>
<accession>A0A6G5A4U0</accession>
<proteinExistence type="predicted"/>
<keyword evidence="1" id="KW-0732">Signal</keyword>
<dbReference type="OrthoDB" id="10328965at2759"/>
<dbReference type="VEuPathDB" id="VectorBase:LOC119178466"/>
<reference evidence="2" key="1">
    <citation type="submission" date="2020-03" db="EMBL/GenBank/DDBJ databases">
        <title>A transcriptome and proteome of the tick Rhipicephalus microplus shaped by the genetic composition of its hosts and developmental stage.</title>
        <authorList>
            <person name="Garcia G.R."/>
            <person name="Ribeiro J.M.C."/>
            <person name="Maruyama S.R."/>
            <person name="Gardinasse L.G."/>
            <person name="Nelson K."/>
            <person name="Ferreira B.R."/>
            <person name="Andrade T.G."/>
            <person name="Santos I.K.F.M."/>
        </authorList>
    </citation>
    <scope>NUCLEOTIDE SEQUENCE</scope>
    <source>
        <strain evidence="2">NSGR</strain>
        <tissue evidence="2">Salivary glands</tissue>
    </source>
</reference>